<keyword evidence="10" id="KW-1185">Reference proteome</keyword>
<gene>
    <name evidence="9" type="ORF">GCM10007207_27750</name>
</gene>
<dbReference type="Pfam" id="PF02308">
    <property type="entry name" value="MgtC"/>
    <property type="match status" value="1"/>
</dbReference>
<keyword evidence="4 7" id="KW-0812">Transmembrane</keyword>
<evidence type="ECO:0000259" key="8">
    <source>
        <dbReference type="Pfam" id="PF02308"/>
    </source>
</evidence>
<sequence length="237" mass="25456">MQAAGLFAHIPGEGLLQLQELGLAFFLSALVGLEREYRQKAAGFRTYTLVGVSAALFMLISKYGFDDVLVPGRVEVDPSRVAAQIVSGLGFIGGGVIFMRRDTVRGLTTAASVWLTAAIGMACGAGMTIVALLTTLGYLVIMFLTPGWLLRMPRAPRHGFKISVRGDPDVDFAETVATTLTGLGFTLGHVSQERQGETLLLTIHVHGMKKPDEVITPLMRIPGVQAAWSEKPDESLD</sequence>
<reference evidence="10" key="1">
    <citation type="journal article" date="2019" name="Int. J. Syst. Evol. Microbiol.">
        <title>The Global Catalogue of Microorganisms (GCM) 10K type strain sequencing project: providing services to taxonomists for standard genome sequencing and annotation.</title>
        <authorList>
            <consortium name="The Broad Institute Genomics Platform"/>
            <consortium name="The Broad Institute Genome Sequencing Center for Infectious Disease"/>
            <person name="Wu L."/>
            <person name="Ma J."/>
        </authorList>
    </citation>
    <scope>NUCLEOTIDE SEQUENCE [LARGE SCALE GENOMIC DNA]</scope>
    <source>
        <strain evidence="10">CCM 7132</strain>
    </source>
</reference>
<dbReference type="PRINTS" id="PR01837">
    <property type="entry name" value="MGTCSAPBPROT"/>
</dbReference>
<evidence type="ECO:0000256" key="1">
    <source>
        <dbReference type="ARBA" id="ARBA00004651"/>
    </source>
</evidence>
<keyword evidence="5 7" id="KW-1133">Transmembrane helix</keyword>
<evidence type="ECO:0000256" key="5">
    <source>
        <dbReference type="ARBA" id="ARBA00022989"/>
    </source>
</evidence>
<evidence type="ECO:0000256" key="4">
    <source>
        <dbReference type="ARBA" id="ARBA00022692"/>
    </source>
</evidence>
<name>A0ABQ1MHQ5_9PROT</name>
<accession>A0ABQ1MHQ5</accession>
<evidence type="ECO:0000256" key="6">
    <source>
        <dbReference type="ARBA" id="ARBA00023136"/>
    </source>
</evidence>
<keyword evidence="6 7" id="KW-0472">Membrane</keyword>
<feature type="transmembrane region" description="Helical" evidence="7">
    <location>
        <begin position="15"/>
        <end position="32"/>
    </location>
</feature>
<comment type="caution">
    <text evidence="9">The sequence shown here is derived from an EMBL/GenBank/DDBJ whole genome shotgun (WGS) entry which is preliminary data.</text>
</comment>
<dbReference type="InterPro" id="IPR049177">
    <property type="entry name" value="MgtC_SapB_SrpB_YhiD_N"/>
</dbReference>
<evidence type="ECO:0000256" key="2">
    <source>
        <dbReference type="ARBA" id="ARBA00009298"/>
    </source>
</evidence>
<keyword evidence="3" id="KW-1003">Cell membrane</keyword>
<dbReference type="RefSeq" id="WP_188427431.1">
    <property type="nucleotide sequence ID" value="NZ_BMCH01000009.1"/>
</dbReference>
<dbReference type="PANTHER" id="PTHR33778">
    <property type="entry name" value="PROTEIN MGTC"/>
    <property type="match status" value="1"/>
</dbReference>
<feature type="transmembrane region" description="Helical" evidence="7">
    <location>
        <begin position="44"/>
        <end position="61"/>
    </location>
</feature>
<organism evidence="9 10">
    <name type="scientific">Asaia siamensis</name>
    <dbReference type="NCBI Taxonomy" id="110479"/>
    <lineage>
        <taxon>Bacteria</taxon>
        <taxon>Pseudomonadati</taxon>
        <taxon>Pseudomonadota</taxon>
        <taxon>Alphaproteobacteria</taxon>
        <taxon>Acetobacterales</taxon>
        <taxon>Acetobacteraceae</taxon>
        <taxon>Asaia</taxon>
    </lineage>
</organism>
<evidence type="ECO:0000313" key="10">
    <source>
        <dbReference type="Proteomes" id="UP000637769"/>
    </source>
</evidence>
<dbReference type="EMBL" id="BMCH01000009">
    <property type="protein sequence ID" value="GGC40806.1"/>
    <property type="molecule type" value="Genomic_DNA"/>
</dbReference>
<evidence type="ECO:0000256" key="7">
    <source>
        <dbReference type="RuleBase" id="RU365041"/>
    </source>
</evidence>
<feature type="transmembrane region" description="Helical" evidence="7">
    <location>
        <begin position="81"/>
        <end position="99"/>
    </location>
</feature>
<feature type="domain" description="MgtC/SapB/SrpB/YhiD N-terminal" evidence="8">
    <location>
        <begin position="21"/>
        <end position="144"/>
    </location>
</feature>
<evidence type="ECO:0000313" key="9">
    <source>
        <dbReference type="EMBL" id="GGC40806.1"/>
    </source>
</evidence>
<protein>
    <recommendedName>
        <fullName evidence="7">Protein MgtC</fullName>
    </recommendedName>
</protein>
<comment type="similarity">
    <text evidence="2 7">Belongs to the MgtC/SapB family.</text>
</comment>
<dbReference type="PANTHER" id="PTHR33778:SF1">
    <property type="entry name" value="MAGNESIUM TRANSPORTER YHID-RELATED"/>
    <property type="match status" value="1"/>
</dbReference>
<proteinExistence type="inferred from homology"/>
<comment type="subcellular location">
    <subcellularLocation>
        <location evidence="7">Cell inner membrane</location>
        <topology evidence="7">Multi-pass membrane protein</topology>
    </subcellularLocation>
    <subcellularLocation>
        <location evidence="1">Cell membrane</location>
        <topology evidence="1">Multi-pass membrane protein</topology>
    </subcellularLocation>
</comment>
<dbReference type="Proteomes" id="UP000637769">
    <property type="component" value="Unassembled WGS sequence"/>
</dbReference>
<evidence type="ECO:0000256" key="3">
    <source>
        <dbReference type="ARBA" id="ARBA00022475"/>
    </source>
</evidence>
<feature type="transmembrane region" description="Helical" evidence="7">
    <location>
        <begin position="111"/>
        <end position="130"/>
    </location>
</feature>
<keyword evidence="7" id="KW-0997">Cell inner membrane</keyword>
<dbReference type="InterPro" id="IPR003416">
    <property type="entry name" value="MgtC/SapB/SrpB/YhiD_fam"/>
</dbReference>